<accession>A0A8H6AYI0</accession>
<feature type="region of interest" description="Disordered" evidence="1">
    <location>
        <begin position="653"/>
        <end position="681"/>
    </location>
</feature>
<feature type="region of interest" description="Disordered" evidence="1">
    <location>
        <begin position="210"/>
        <end position="232"/>
    </location>
</feature>
<protein>
    <submittedName>
        <fullName evidence="2">Uncharacterized protein</fullName>
    </submittedName>
</protein>
<feature type="compositionally biased region" description="Low complexity" evidence="1">
    <location>
        <begin position="276"/>
        <end position="294"/>
    </location>
</feature>
<name>A0A8H6AYI0_9HELO</name>
<dbReference type="RefSeq" id="XP_037194815.1">
    <property type="nucleotide sequence ID" value="XM_037332687.1"/>
</dbReference>
<feature type="compositionally biased region" description="Polar residues" evidence="1">
    <location>
        <begin position="254"/>
        <end position="264"/>
    </location>
</feature>
<feature type="compositionally biased region" description="Polar residues" evidence="1">
    <location>
        <begin position="377"/>
        <end position="386"/>
    </location>
</feature>
<feature type="compositionally biased region" description="Basic and acidic residues" evidence="1">
    <location>
        <begin position="327"/>
        <end position="339"/>
    </location>
</feature>
<dbReference type="AlphaFoldDB" id="A0A8H6AYI0"/>
<dbReference type="OrthoDB" id="3559164at2759"/>
<feature type="region of interest" description="Disordered" evidence="1">
    <location>
        <begin position="532"/>
        <end position="573"/>
    </location>
</feature>
<feature type="compositionally biased region" description="Pro residues" evidence="1">
    <location>
        <begin position="165"/>
        <end position="177"/>
    </location>
</feature>
<feature type="compositionally biased region" description="Acidic residues" evidence="1">
    <location>
        <begin position="664"/>
        <end position="677"/>
    </location>
</feature>
<feature type="region of interest" description="Disordered" evidence="1">
    <location>
        <begin position="254"/>
        <end position="313"/>
    </location>
</feature>
<feature type="compositionally biased region" description="Polar residues" evidence="1">
    <location>
        <begin position="402"/>
        <end position="418"/>
    </location>
</feature>
<keyword evidence="3" id="KW-1185">Reference proteome</keyword>
<dbReference type="Proteomes" id="UP000531561">
    <property type="component" value="Unassembled WGS sequence"/>
</dbReference>
<organism evidence="2 3">
    <name type="scientific">Botrytis fragariae</name>
    <dbReference type="NCBI Taxonomy" id="1964551"/>
    <lineage>
        <taxon>Eukaryota</taxon>
        <taxon>Fungi</taxon>
        <taxon>Dikarya</taxon>
        <taxon>Ascomycota</taxon>
        <taxon>Pezizomycotina</taxon>
        <taxon>Leotiomycetes</taxon>
        <taxon>Helotiales</taxon>
        <taxon>Sclerotiniaceae</taxon>
        <taxon>Botrytis</taxon>
    </lineage>
</organism>
<feature type="compositionally biased region" description="Acidic residues" evidence="1">
    <location>
        <begin position="540"/>
        <end position="565"/>
    </location>
</feature>
<feature type="region of interest" description="Disordered" evidence="1">
    <location>
        <begin position="370"/>
        <end position="432"/>
    </location>
</feature>
<reference evidence="2 3" key="1">
    <citation type="journal article" date="2020" name="Phytopathology">
        <title>A high-quality genome resource of Botrytis fragariae, a new and rapidly spreading fungal pathogen causing strawberry gray mold in the U.S.A.</title>
        <authorList>
            <person name="Wu Y."/>
            <person name="Saski C.A."/>
            <person name="Schnabel G."/>
            <person name="Xiao S."/>
            <person name="Hu M."/>
        </authorList>
    </citation>
    <scope>NUCLEOTIDE SEQUENCE [LARGE SCALE GENOMIC DNA]</scope>
    <source>
        <strain evidence="2 3">BVB16</strain>
    </source>
</reference>
<feature type="region of interest" description="Disordered" evidence="1">
    <location>
        <begin position="450"/>
        <end position="479"/>
    </location>
</feature>
<dbReference type="GeneID" id="59256379"/>
<sequence length="692" mass="75692">MHSPNSPSNQLHLNNSLLKFTDIRIDFSRPLPTPPSPSRAPPPLSYLAGHNLPVSVPEVSEEAILRASLDGNLDDIHYPAHIIPDPRSSTENPQIPHHIISSPSTKFLSHQPRITMSSPHLSRSATSPDLSAPSTISPITEEQEYTPNRNGAISRTDRYSRDLPAIPPHPSTPPPALPISTTPSSSSSNIFNSARPSNLRHVTFAHETSSLSLSSSIPSQTSSNPSSSLPIEAPRKHRFNLTLAHQKMHKAFSTLRTHTHSISPKPSLLLRKKSSHSALSISSSGSSPLSPSDASADEPTRPKTAPSSSSSFSGFANFPAMAGAFSKDAKEKRDAKAGKEMQIGAPTGMVKKTPEEIQQMLREMGVKSEDMPLISGSAASTSTPSHSRLEGHGAVDGDDTDNTPSKSQSGISKILTSYSREEKPSPVLSAVQKGKLPALPPVPQYFTRPLRSSSLSSPHSGLSVPFPVQDLTTKPRGWYSTAPLDSIRATLPKLRKEDLLKKEEIDGFLEELVRDFEVIKKVRQWRSEELDREIEGCVEKDEDEDEENEDNDEDIEGDGDEDEEPYIWGRYGEPSPDFVDGGWAQEEISSAGVGARWFVFDDVENVLGGPKCPITHAVDGFEDAEEELDVGDVGEVMGEEREIVDEEIKREEMNTTLLSPIEEGFGEGEEEEFDEDAQQLSQEEILRREGLL</sequence>
<evidence type="ECO:0000256" key="1">
    <source>
        <dbReference type="SAM" id="MobiDB-lite"/>
    </source>
</evidence>
<proteinExistence type="predicted"/>
<evidence type="ECO:0000313" key="3">
    <source>
        <dbReference type="Proteomes" id="UP000531561"/>
    </source>
</evidence>
<feature type="compositionally biased region" description="Polar residues" evidence="1">
    <location>
        <begin position="116"/>
        <end position="153"/>
    </location>
</feature>
<dbReference type="EMBL" id="JABFCT010000004">
    <property type="protein sequence ID" value="KAF5875869.1"/>
    <property type="molecule type" value="Genomic_DNA"/>
</dbReference>
<gene>
    <name evidence="2" type="ORF">Bfra_002265</name>
</gene>
<feature type="region of interest" description="Disordered" evidence="1">
    <location>
        <begin position="325"/>
        <end position="353"/>
    </location>
</feature>
<feature type="compositionally biased region" description="Low complexity" evidence="1">
    <location>
        <begin position="178"/>
        <end position="194"/>
    </location>
</feature>
<feature type="compositionally biased region" description="Low complexity" evidence="1">
    <location>
        <begin position="450"/>
        <end position="465"/>
    </location>
</feature>
<feature type="region of interest" description="Disordered" evidence="1">
    <location>
        <begin position="116"/>
        <end position="194"/>
    </location>
</feature>
<feature type="compositionally biased region" description="Low complexity" evidence="1">
    <location>
        <begin position="210"/>
        <end position="230"/>
    </location>
</feature>
<comment type="caution">
    <text evidence="2">The sequence shown here is derived from an EMBL/GenBank/DDBJ whole genome shotgun (WGS) entry which is preliminary data.</text>
</comment>
<evidence type="ECO:0000313" key="2">
    <source>
        <dbReference type="EMBL" id="KAF5875869.1"/>
    </source>
</evidence>